<evidence type="ECO:0000313" key="1">
    <source>
        <dbReference type="EMBL" id="MBU5675895.1"/>
    </source>
</evidence>
<proteinExistence type="predicted"/>
<accession>A0ABS6G080</accession>
<organism evidence="1 2">
    <name type="scientific">Alkaliphilus flagellatus</name>
    <dbReference type="NCBI Taxonomy" id="2841507"/>
    <lineage>
        <taxon>Bacteria</taxon>
        <taxon>Bacillati</taxon>
        <taxon>Bacillota</taxon>
        <taxon>Clostridia</taxon>
        <taxon>Peptostreptococcales</taxon>
        <taxon>Natronincolaceae</taxon>
        <taxon>Alkaliphilus</taxon>
    </lineage>
</organism>
<dbReference type="RefSeq" id="WP_216415386.1">
    <property type="nucleotide sequence ID" value="NZ_JAHLQK010000002.1"/>
</dbReference>
<name>A0ABS6G080_9FIRM</name>
<evidence type="ECO:0000313" key="2">
    <source>
        <dbReference type="Proteomes" id="UP000779508"/>
    </source>
</evidence>
<gene>
    <name evidence="1" type="ORF">KQI88_05665</name>
</gene>
<dbReference type="Proteomes" id="UP000779508">
    <property type="component" value="Unassembled WGS sequence"/>
</dbReference>
<comment type="caution">
    <text evidence="1">The sequence shown here is derived from an EMBL/GenBank/DDBJ whole genome shotgun (WGS) entry which is preliminary data.</text>
</comment>
<dbReference type="EMBL" id="JAHLQK010000002">
    <property type="protein sequence ID" value="MBU5675895.1"/>
    <property type="molecule type" value="Genomic_DNA"/>
</dbReference>
<reference evidence="1 2" key="1">
    <citation type="submission" date="2021-06" db="EMBL/GenBank/DDBJ databases">
        <authorList>
            <person name="Sun Q."/>
            <person name="Li D."/>
        </authorList>
    </citation>
    <scope>NUCLEOTIDE SEQUENCE [LARGE SCALE GENOMIC DNA]</scope>
    <source>
        <strain evidence="1 2">MSJ-5</strain>
    </source>
</reference>
<sequence length="137" mass="15338">MTSEYVVNRHYTLKQVRDINRGMEECLFQHSTQTSLANRIIAGGITGIGLWVTAPVSVVIANLVAGLVFQTLSDVPNSNSIMKNGHYDMLRIETIMSRNGYTECKVRIAVLKKDNVEIFQAVMPTAYLSNGVWMEIE</sequence>
<protein>
    <submittedName>
        <fullName evidence="1">Uncharacterized protein</fullName>
    </submittedName>
</protein>
<keyword evidence="2" id="KW-1185">Reference proteome</keyword>